<reference evidence="2 3" key="1">
    <citation type="submission" date="2013-11" db="EMBL/GenBank/DDBJ databases">
        <title>Genome sequencing of Stegodyphus mimosarum.</title>
        <authorList>
            <person name="Bechsgaard J."/>
        </authorList>
    </citation>
    <scope>NUCLEOTIDE SEQUENCE [LARGE SCALE GENOMIC DNA]</scope>
</reference>
<dbReference type="Pfam" id="PF19037">
    <property type="entry name" value="Fuz_longin_2"/>
    <property type="match status" value="1"/>
</dbReference>
<dbReference type="Proteomes" id="UP000054359">
    <property type="component" value="Unassembled WGS sequence"/>
</dbReference>
<feature type="domain" description="FUZ/MON1/HPS1 second Longin" evidence="1">
    <location>
        <begin position="72"/>
        <end position="148"/>
    </location>
</feature>
<feature type="non-terminal residue" evidence="2">
    <location>
        <position position="149"/>
    </location>
</feature>
<dbReference type="OrthoDB" id="74835at2759"/>
<protein>
    <submittedName>
        <fullName evidence="2">Protein fuzzy-like protein</fullName>
    </submittedName>
</protein>
<evidence type="ECO:0000259" key="1">
    <source>
        <dbReference type="Pfam" id="PF19037"/>
    </source>
</evidence>
<keyword evidence="3" id="KW-1185">Reference proteome</keyword>
<evidence type="ECO:0000313" key="3">
    <source>
        <dbReference type="Proteomes" id="UP000054359"/>
    </source>
</evidence>
<gene>
    <name evidence="2" type="ORF">X975_25016</name>
</gene>
<dbReference type="PANTHER" id="PTHR13559">
    <property type="entry name" value="INTRACELLULAR TRAFFIC PROTEIN-RELATED"/>
    <property type="match status" value="1"/>
</dbReference>
<dbReference type="InterPro" id="IPR043971">
    <property type="entry name" value="FUZ/MON1/HPS1_longin_2"/>
</dbReference>
<dbReference type="GO" id="GO:0016192">
    <property type="term" value="P:vesicle-mediated transport"/>
    <property type="evidence" value="ECO:0007669"/>
    <property type="project" value="InterPro"/>
</dbReference>
<dbReference type="OMA" id="ILQERMC"/>
<organism evidence="2 3">
    <name type="scientific">Stegodyphus mimosarum</name>
    <name type="common">African social velvet spider</name>
    <dbReference type="NCBI Taxonomy" id="407821"/>
    <lineage>
        <taxon>Eukaryota</taxon>
        <taxon>Metazoa</taxon>
        <taxon>Ecdysozoa</taxon>
        <taxon>Arthropoda</taxon>
        <taxon>Chelicerata</taxon>
        <taxon>Arachnida</taxon>
        <taxon>Araneae</taxon>
        <taxon>Araneomorphae</taxon>
        <taxon>Entelegynae</taxon>
        <taxon>Eresoidea</taxon>
        <taxon>Eresidae</taxon>
        <taxon>Stegodyphus</taxon>
    </lineage>
</organism>
<dbReference type="PANTHER" id="PTHR13559:SF1">
    <property type="entry name" value="PROTEIN FUZZY HOMOLOG"/>
    <property type="match status" value="1"/>
</dbReference>
<dbReference type="GO" id="GO:1905515">
    <property type="term" value="P:non-motile cilium assembly"/>
    <property type="evidence" value="ECO:0007669"/>
    <property type="project" value="TreeGrafter"/>
</dbReference>
<name>A0A087SZK1_STEMI</name>
<dbReference type="AlphaFoldDB" id="A0A087SZK1"/>
<dbReference type="InterPro" id="IPR026069">
    <property type="entry name" value="Fuzzy"/>
</dbReference>
<evidence type="ECO:0000313" key="2">
    <source>
        <dbReference type="EMBL" id="KFM58290.1"/>
    </source>
</evidence>
<proteinExistence type="predicted"/>
<dbReference type="EMBL" id="KK112693">
    <property type="protein sequence ID" value="KFM58290.1"/>
    <property type="molecule type" value="Genomic_DNA"/>
</dbReference>
<accession>A0A087SZK1</accession>
<sequence length="149" mass="16888">MLVGLDVLLKQNEVLKLQKMLVVCHPLIDYLLSQIDQEKFTIGDLTGKLDCLLASHTRILQERMCQFLDVADSLYGCLLIKGKVIVASKEWWTLTSQEQILICSYVNSLPKVLSREIVIYLPTSSPQNSNRLITLHLLRDVEICVLCSS</sequence>
<dbReference type="STRING" id="407821.A0A087SZK1"/>